<evidence type="ECO:0000313" key="8">
    <source>
        <dbReference type="EMBL" id="EJK62482.1"/>
    </source>
</evidence>
<dbReference type="PANTHER" id="PTHR11635:SF152">
    <property type="entry name" value="CAMP-DEPENDENT PROTEIN KINASE TYPE I REGULATORY SUBUNIT-RELATED"/>
    <property type="match status" value="1"/>
</dbReference>
<dbReference type="InterPro" id="IPR018490">
    <property type="entry name" value="cNMP-bd_dom_sf"/>
</dbReference>
<dbReference type="SUPFAM" id="SSF52833">
    <property type="entry name" value="Thioredoxin-like"/>
    <property type="match status" value="1"/>
</dbReference>
<dbReference type="CDD" id="cd00051">
    <property type="entry name" value="EFh"/>
    <property type="match status" value="1"/>
</dbReference>
<accession>K0SW29</accession>
<keyword evidence="4" id="KW-0732">Signal</keyword>
<dbReference type="SMART" id="SM00054">
    <property type="entry name" value="EFh"/>
    <property type="match status" value="3"/>
</dbReference>
<dbReference type="InterPro" id="IPR013766">
    <property type="entry name" value="Thioredoxin_domain"/>
</dbReference>
<evidence type="ECO:0000256" key="4">
    <source>
        <dbReference type="SAM" id="SignalP"/>
    </source>
</evidence>
<evidence type="ECO:0000313" key="9">
    <source>
        <dbReference type="Proteomes" id="UP000266841"/>
    </source>
</evidence>
<dbReference type="Gene3D" id="3.40.30.10">
    <property type="entry name" value="Glutaredoxin"/>
    <property type="match status" value="1"/>
</dbReference>
<dbReference type="PROSITE" id="PS50042">
    <property type="entry name" value="CNMP_BINDING_3"/>
    <property type="match status" value="1"/>
</dbReference>
<dbReference type="Gene3D" id="2.60.120.10">
    <property type="entry name" value="Jelly Rolls"/>
    <property type="match status" value="1"/>
</dbReference>
<dbReference type="PROSITE" id="PS50222">
    <property type="entry name" value="EF_HAND_2"/>
    <property type="match status" value="1"/>
</dbReference>
<dbReference type="SMART" id="SM00100">
    <property type="entry name" value="cNMP"/>
    <property type="match status" value="1"/>
</dbReference>
<proteinExistence type="inferred from homology"/>
<evidence type="ECO:0000259" key="5">
    <source>
        <dbReference type="PROSITE" id="PS50042"/>
    </source>
</evidence>
<dbReference type="InterPro" id="IPR018488">
    <property type="entry name" value="cNMP-bd_CS"/>
</dbReference>
<dbReference type="FunFam" id="1.10.238.10:FF:000178">
    <property type="entry name" value="Calmodulin-2 A"/>
    <property type="match status" value="1"/>
</dbReference>
<dbReference type="InterPro" id="IPR000595">
    <property type="entry name" value="cNMP-bd_dom"/>
</dbReference>
<feature type="chain" id="PRO_5003841465" evidence="4">
    <location>
        <begin position="23"/>
        <end position="643"/>
    </location>
</feature>
<reference evidence="8 9" key="1">
    <citation type="journal article" date="2012" name="Genome Biol.">
        <title>Genome and low-iron response of an oceanic diatom adapted to chronic iron limitation.</title>
        <authorList>
            <person name="Lommer M."/>
            <person name="Specht M."/>
            <person name="Roy A.S."/>
            <person name="Kraemer L."/>
            <person name="Andreson R."/>
            <person name="Gutowska M.A."/>
            <person name="Wolf J."/>
            <person name="Bergner S.V."/>
            <person name="Schilhabel M.B."/>
            <person name="Klostermeier U.C."/>
            <person name="Beiko R.G."/>
            <person name="Rosenstiel P."/>
            <person name="Hippler M."/>
            <person name="Laroche J."/>
        </authorList>
    </citation>
    <scope>NUCLEOTIDE SEQUENCE [LARGE SCALE GENOMIC DNA]</scope>
    <source>
        <strain evidence="8 9">CCMP1005</strain>
    </source>
</reference>
<dbReference type="eggNOG" id="KOG0907">
    <property type="taxonomic scope" value="Eukaryota"/>
</dbReference>
<gene>
    <name evidence="8" type="ORF">THAOC_16904</name>
</gene>
<dbReference type="Proteomes" id="UP000266841">
    <property type="component" value="Unassembled WGS sequence"/>
</dbReference>
<dbReference type="InterPro" id="IPR014710">
    <property type="entry name" value="RmlC-like_jellyroll"/>
</dbReference>
<protein>
    <submittedName>
        <fullName evidence="8">Uncharacterized protein</fullName>
    </submittedName>
</protein>
<dbReference type="EMBL" id="AGNL01018847">
    <property type="protein sequence ID" value="EJK62482.1"/>
    <property type="molecule type" value="Genomic_DNA"/>
</dbReference>
<dbReference type="InterPro" id="IPR050503">
    <property type="entry name" value="cAMP-dep_PK_reg_su-like"/>
</dbReference>
<dbReference type="PRINTS" id="PR00103">
    <property type="entry name" value="CAMPKINASE"/>
</dbReference>
<comment type="caution">
    <text evidence="8">The sequence shown here is derived from an EMBL/GenBank/DDBJ whole genome shotgun (WGS) entry which is preliminary data.</text>
</comment>
<organism evidence="8 9">
    <name type="scientific">Thalassiosira oceanica</name>
    <name type="common">Marine diatom</name>
    <dbReference type="NCBI Taxonomy" id="159749"/>
    <lineage>
        <taxon>Eukaryota</taxon>
        <taxon>Sar</taxon>
        <taxon>Stramenopiles</taxon>
        <taxon>Ochrophyta</taxon>
        <taxon>Bacillariophyta</taxon>
        <taxon>Coscinodiscophyceae</taxon>
        <taxon>Thalassiosirophycidae</taxon>
        <taxon>Thalassiosirales</taxon>
        <taxon>Thalassiosiraceae</taxon>
        <taxon>Thalassiosira</taxon>
    </lineage>
</organism>
<dbReference type="eggNOG" id="KOG0027">
    <property type="taxonomic scope" value="Eukaryota"/>
</dbReference>
<feature type="domain" description="Thioredoxin" evidence="7">
    <location>
        <begin position="70"/>
        <end position="239"/>
    </location>
</feature>
<feature type="signal peptide" evidence="4">
    <location>
        <begin position="1"/>
        <end position="22"/>
    </location>
</feature>
<dbReference type="OrthoDB" id="26525at2759"/>
<dbReference type="CDD" id="cd02961">
    <property type="entry name" value="PDI_a_family"/>
    <property type="match status" value="1"/>
</dbReference>
<dbReference type="CDD" id="cd00038">
    <property type="entry name" value="CAP_ED"/>
    <property type="match status" value="1"/>
</dbReference>
<dbReference type="Pfam" id="PF00027">
    <property type="entry name" value="cNMP_binding"/>
    <property type="match status" value="1"/>
</dbReference>
<dbReference type="PROSITE" id="PS00018">
    <property type="entry name" value="EF_HAND_1"/>
    <property type="match status" value="3"/>
</dbReference>
<dbReference type="InterPro" id="IPR036249">
    <property type="entry name" value="Thioredoxin-like_sf"/>
</dbReference>
<sequence length="643" mass="72261">MRFPRSILLLVLSMTSATTSLAFVPGSSLASSKPSDFISSGRPKIQQRFTLTSTLRWEIRSTLSTSDEKVNGGSSSEEVAAFPTQLGNGIWDIQTPEQHTAWLDANSDKIMVIKFFAPWCRACKSVEPKYVQISRDPKYANIPIIFGQLSVQNNKSYVKSLGIMALPSVQIYAGSEGLVENFPCGPSKIPLLKRKLTEVINSKVDPGQLSLKIDCALPENSEAEPCRTRSVAVLDEALRSEIDEVISDKRKEENLLYLRTGVPYFKDFDDDEFYGLMDKAKLVTFEKGDVIMRQGMEGSQFYVIESGEVEIMVKTAFEDPLTTQPDYLGAVINVFGPHTFFGERSLITKEPRAASIRALQKTRCFAFDVDDIPSSSVLSGKKEVSVERLEEVNMKYGTDVYDVDLIQDQFVKANTANQKRGSVNRPETIRGLDTDEDVEYIPPSTDDELDAQNIGNDRVINLLMRFKQIRRAAKCFEYIMRTRPNFGDAGESRRRNLLVSKLTRAQREEFTELFKIIDTSGDGNISMLELGRAMESVGSTKTDSEIFEIINNANPDIDGNKEMTYNEYMGVMAEAEFYYLFVDTFEMLDVNKTGFVSAGDLDRVLCGVRDLISDDRMSIIDTQDMDIQIDYETYADMLLGKPL</sequence>
<dbReference type="GO" id="GO:0030552">
    <property type="term" value="F:cAMP binding"/>
    <property type="evidence" value="ECO:0007669"/>
    <property type="project" value="TreeGrafter"/>
</dbReference>
<evidence type="ECO:0000259" key="7">
    <source>
        <dbReference type="PROSITE" id="PS51352"/>
    </source>
</evidence>
<dbReference type="Pfam" id="PF00085">
    <property type="entry name" value="Thioredoxin"/>
    <property type="match status" value="1"/>
</dbReference>
<keyword evidence="2" id="KW-0677">Repeat</keyword>
<dbReference type="SUPFAM" id="SSF47473">
    <property type="entry name" value="EF-hand"/>
    <property type="match status" value="1"/>
</dbReference>
<dbReference type="Pfam" id="PF13499">
    <property type="entry name" value="EF-hand_7"/>
    <property type="match status" value="1"/>
</dbReference>
<dbReference type="GO" id="GO:0004862">
    <property type="term" value="F:cAMP-dependent protein kinase inhibitor activity"/>
    <property type="evidence" value="ECO:0007669"/>
    <property type="project" value="TreeGrafter"/>
</dbReference>
<dbReference type="GO" id="GO:0034236">
    <property type="term" value="F:protein kinase A catalytic subunit binding"/>
    <property type="evidence" value="ECO:0007669"/>
    <property type="project" value="TreeGrafter"/>
</dbReference>
<dbReference type="PROSITE" id="PS00889">
    <property type="entry name" value="CNMP_BINDING_2"/>
    <property type="match status" value="1"/>
</dbReference>
<dbReference type="GO" id="GO:0005509">
    <property type="term" value="F:calcium ion binding"/>
    <property type="evidence" value="ECO:0007669"/>
    <property type="project" value="InterPro"/>
</dbReference>
<evidence type="ECO:0000256" key="2">
    <source>
        <dbReference type="ARBA" id="ARBA00022737"/>
    </source>
</evidence>
<dbReference type="InterPro" id="IPR002048">
    <property type="entry name" value="EF_hand_dom"/>
</dbReference>
<dbReference type="GO" id="GO:0005829">
    <property type="term" value="C:cytosol"/>
    <property type="evidence" value="ECO:0007669"/>
    <property type="project" value="TreeGrafter"/>
</dbReference>
<feature type="domain" description="EF-hand" evidence="6">
    <location>
        <begin position="505"/>
        <end position="540"/>
    </location>
</feature>
<dbReference type="InterPro" id="IPR018247">
    <property type="entry name" value="EF_Hand_1_Ca_BS"/>
</dbReference>
<dbReference type="eggNOG" id="KOG0498">
    <property type="taxonomic scope" value="Eukaryota"/>
</dbReference>
<dbReference type="OMA" id="IWHIESK"/>
<dbReference type="GO" id="GO:0005952">
    <property type="term" value="C:cAMP-dependent protein kinase complex"/>
    <property type="evidence" value="ECO:0007669"/>
    <property type="project" value="InterPro"/>
</dbReference>
<feature type="domain" description="Cyclic nucleotide-binding" evidence="5">
    <location>
        <begin position="264"/>
        <end position="368"/>
    </location>
</feature>
<dbReference type="AlphaFoldDB" id="K0SW29"/>
<dbReference type="PANTHER" id="PTHR11635">
    <property type="entry name" value="CAMP-DEPENDENT PROTEIN KINASE REGULATORY CHAIN"/>
    <property type="match status" value="1"/>
</dbReference>
<dbReference type="Gene3D" id="1.10.238.10">
    <property type="entry name" value="EF-hand"/>
    <property type="match status" value="1"/>
</dbReference>
<comment type="similarity">
    <text evidence="1">Belongs to the centrin family.</text>
</comment>
<keyword evidence="3" id="KW-0106">Calcium</keyword>
<dbReference type="GO" id="GO:0043226">
    <property type="term" value="C:organelle"/>
    <property type="evidence" value="ECO:0007669"/>
    <property type="project" value="UniProtKB-ARBA"/>
</dbReference>
<name>K0SW29_THAOC</name>
<keyword evidence="9" id="KW-1185">Reference proteome</keyword>
<evidence type="ECO:0000256" key="1">
    <source>
        <dbReference type="ARBA" id="ARBA00005253"/>
    </source>
</evidence>
<evidence type="ECO:0000256" key="3">
    <source>
        <dbReference type="ARBA" id="ARBA00022837"/>
    </source>
</evidence>
<evidence type="ECO:0000259" key="6">
    <source>
        <dbReference type="PROSITE" id="PS50222"/>
    </source>
</evidence>
<dbReference type="InterPro" id="IPR011992">
    <property type="entry name" value="EF-hand-dom_pair"/>
</dbReference>
<dbReference type="SUPFAM" id="SSF51206">
    <property type="entry name" value="cAMP-binding domain-like"/>
    <property type="match status" value="1"/>
</dbReference>
<dbReference type="PROSITE" id="PS51352">
    <property type="entry name" value="THIOREDOXIN_2"/>
    <property type="match status" value="1"/>
</dbReference>